<accession>A0A0V1MHQ6</accession>
<keyword evidence="2" id="KW-1185">Reference proteome</keyword>
<dbReference type="AlphaFoldDB" id="A0A0V1MHQ6"/>
<dbReference type="EMBL" id="JYDO01000099">
    <property type="protein sequence ID" value="KRZ71261.1"/>
    <property type="molecule type" value="Genomic_DNA"/>
</dbReference>
<sequence>MNVASRDAAVIVTTAVAHRSCSSSSTFSDLLRSPRIGISDSSFQPTPTFSISQNRLNVLSML</sequence>
<dbReference type="Proteomes" id="UP000054843">
    <property type="component" value="Unassembled WGS sequence"/>
</dbReference>
<name>A0A0V1MHQ6_9BILA</name>
<comment type="caution">
    <text evidence="1">The sequence shown here is derived from an EMBL/GenBank/DDBJ whole genome shotgun (WGS) entry which is preliminary data.</text>
</comment>
<proteinExistence type="predicted"/>
<protein>
    <submittedName>
        <fullName evidence="1">Uncharacterized protein</fullName>
    </submittedName>
</protein>
<evidence type="ECO:0000313" key="1">
    <source>
        <dbReference type="EMBL" id="KRZ71261.1"/>
    </source>
</evidence>
<organism evidence="1 2">
    <name type="scientific">Trichinella papuae</name>
    <dbReference type="NCBI Taxonomy" id="268474"/>
    <lineage>
        <taxon>Eukaryota</taxon>
        <taxon>Metazoa</taxon>
        <taxon>Ecdysozoa</taxon>
        <taxon>Nematoda</taxon>
        <taxon>Enoplea</taxon>
        <taxon>Dorylaimia</taxon>
        <taxon>Trichinellida</taxon>
        <taxon>Trichinellidae</taxon>
        <taxon>Trichinella</taxon>
    </lineage>
</organism>
<gene>
    <name evidence="1" type="ORF">T10_537</name>
</gene>
<evidence type="ECO:0000313" key="2">
    <source>
        <dbReference type="Proteomes" id="UP000054843"/>
    </source>
</evidence>
<reference evidence="1 2" key="1">
    <citation type="submission" date="2015-01" db="EMBL/GenBank/DDBJ databases">
        <title>Evolution of Trichinella species and genotypes.</title>
        <authorList>
            <person name="Korhonen P.K."/>
            <person name="Edoardo P."/>
            <person name="Giuseppe L.R."/>
            <person name="Gasser R.B."/>
        </authorList>
    </citation>
    <scope>NUCLEOTIDE SEQUENCE [LARGE SCALE GENOMIC DNA]</scope>
    <source>
        <strain evidence="1">ISS1980</strain>
    </source>
</reference>